<gene>
    <name evidence="1" type="ORF">Q9L42_020655</name>
</gene>
<accession>A0AAU7P0J3</accession>
<reference evidence="1 2" key="1">
    <citation type="journal article" date="2024" name="Microbiology">
        <title>Methylomarinum rosea sp. nov., a novel halophilic methanotrophic bacterium from the hypersaline Lake Elton.</title>
        <authorList>
            <person name="Suleimanov R.Z."/>
            <person name="Oshkin I.Y."/>
            <person name="Danilova O.V."/>
            <person name="Suzina N.E."/>
            <person name="Dedysh S.N."/>
        </authorList>
    </citation>
    <scope>NUCLEOTIDE SEQUENCE [LARGE SCALE GENOMIC DNA]</scope>
    <source>
        <strain evidence="1 2">Ch1-1</strain>
        <plasmid evidence="2">unnamed2</plasmid>
    </source>
</reference>
<dbReference type="KEGG" id="mech:Q9L42_020655"/>
<dbReference type="Proteomes" id="UP001225378">
    <property type="component" value="Plasmid unnamed2"/>
</dbReference>
<dbReference type="AlphaFoldDB" id="A0AAU7P0J3"/>
<evidence type="ECO:0000313" key="2">
    <source>
        <dbReference type="Proteomes" id="UP001225378"/>
    </source>
</evidence>
<organism evidence="1 2">
    <name type="scientific">Methylomarinum roseum</name>
    <dbReference type="NCBI Taxonomy" id="3067653"/>
    <lineage>
        <taxon>Bacteria</taxon>
        <taxon>Pseudomonadati</taxon>
        <taxon>Pseudomonadota</taxon>
        <taxon>Gammaproteobacteria</taxon>
        <taxon>Methylococcales</taxon>
        <taxon>Methylococcaceae</taxon>
        <taxon>Methylomarinum</taxon>
    </lineage>
</organism>
<proteinExistence type="predicted"/>
<geneLocation type="plasmid" evidence="1 2">
    <name>unnamed2</name>
</geneLocation>
<evidence type="ECO:0000313" key="1">
    <source>
        <dbReference type="EMBL" id="XBS22724.1"/>
    </source>
</evidence>
<keyword evidence="1" id="KW-0614">Plasmid</keyword>
<sequence>MKNATAAYLTQKLIDLDKAFKDFFKVKPIIHASRKNSTGKL</sequence>
<keyword evidence="2" id="KW-1185">Reference proteome</keyword>
<name>A0AAU7P0J3_9GAMM</name>
<protein>
    <submittedName>
        <fullName evidence="1">Uncharacterized protein</fullName>
    </submittedName>
</protein>
<dbReference type="EMBL" id="CP157744">
    <property type="protein sequence ID" value="XBS22724.1"/>
    <property type="molecule type" value="Genomic_DNA"/>
</dbReference>
<dbReference type="RefSeq" id="WP_305910569.1">
    <property type="nucleotide sequence ID" value="NZ_CP157744.1"/>
</dbReference>